<dbReference type="Pfam" id="PF17123">
    <property type="entry name" value="zf-RING_11"/>
    <property type="match status" value="1"/>
</dbReference>
<dbReference type="InterPro" id="IPR001841">
    <property type="entry name" value="Znf_RING"/>
</dbReference>
<gene>
    <name evidence="3" type="ORF">PSON_ATCC_30995.1.T1150184</name>
</gene>
<protein>
    <recommendedName>
        <fullName evidence="2">RING-type domain-containing protein</fullName>
    </recommendedName>
</protein>
<accession>A0A8S1QS79</accession>
<dbReference type="GO" id="GO:0008270">
    <property type="term" value="F:zinc ion binding"/>
    <property type="evidence" value="ECO:0007669"/>
    <property type="project" value="UniProtKB-KW"/>
</dbReference>
<evidence type="ECO:0000313" key="4">
    <source>
        <dbReference type="Proteomes" id="UP000692954"/>
    </source>
</evidence>
<comment type="caution">
    <text evidence="3">The sequence shown here is derived from an EMBL/GenBank/DDBJ whole genome shotgun (WGS) entry which is preliminary data.</text>
</comment>
<feature type="domain" description="RING-type" evidence="2">
    <location>
        <begin position="36"/>
        <end position="84"/>
    </location>
</feature>
<dbReference type="PROSITE" id="PS50089">
    <property type="entry name" value="ZF_RING_2"/>
    <property type="match status" value="1"/>
</dbReference>
<reference evidence="3" key="1">
    <citation type="submission" date="2021-01" db="EMBL/GenBank/DDBJ databases">
        <authorList>
            <consortium name="Genoscope - CEA"/>
            <person name="William W."/>
        </authorList>
    </citation>
    <scope>NUCLEOTIDE SEQUENCE</scope>
</reference>
<keyword evidence="1" id="KW-0479">Metal-binding</keyword>
<name>A0A8S1QS79_9CILI</name>
<evidence type="ECO:0000256" key="1">
    <source>
        <dbReference type="PROSITE-ProRule" id="PRU00175"/>
    </source>
</evidence>
<sequence length="222" mass="26471">MNNQNNIIDDQVLNQINIREKTNLPIKRFYSVKINCQICLDQLTSNEQIFRTNCGDTFHKNCINQYIESNLKERYQELRCPSLRCCNNFMILFKKQKKNYQHHSYLNQDTIINKLIFILVHNWMPQQLEIKKNSLVVQHQDAKIFLLLIKRRNLYFGVNFVIKNIVQDTNQMHIHNSLVKNFRNPKIKKIMKENSRSILKILIVNNVQIAEPGYQRKKGAII</sequence>
<dbReference type="EMBL" id="CAJJDN010000115">
    <property type="protein sequence ID" value="CAD8118002.1"/>
    <property type="molecule type" value="Genomic_DNA"/>
</dbReference>
<dbReference type="AlphaFoldDB" id="A0A8S1QS79"/>
<evidence type="ECO:0000259" key="2">
    <source>
        <dbReference type="PROSITE" id="PS50089"/>
    </source>
</evidence>
<keyword evidence="1" id="KW-0862">Zinc</keyword>
<dbReference type="Proteomes" id="UP000692954">
    <property type="component" value="Unassembled WGS sequence"/>
</dbReference>
<proteinExistence type="predicted"/>
<keyword evidence="4" id="KW-1185">Reference proteome</keyword>
<organism evidence="3 4">
    <name type="scientific">Paramecium sonneborni</name>
    <dbReference type="NCBI Taxonomy" id="65129"/>
    <lineage>
        <taxon>Eukaryota</taxon>
        <taxon>Sar</taxon>
        <taxon>Alveolata</taxon>
        <taxon>Ciliophora</taxon>
        <taxon>Intramacronucleata</taxon>
        <taxon>Oligohymenophorea</taxon>
        <taxon>Peniculida</taxon>
        <taxon>Parameciidae</taxon>
        <taxon>Paramecium</taxon>
    </lineage>
</organism>
<dbReference type="OrthoDB" id="10009520at2759"/>
<dbReference type="CDD" id="cd16448">
    <property type="entry name" value="RING-H2"/>
    <property type="match status" value="1"/>
</dbReference>
<evidence type="ECO:0000313" key="3">
    <source>
        <dbReference type="EMBL" id="CAD8118002.1"/>
    </source>
</evidence>
<keyword evidence="1" id="KW-0863">Zinc-finger</keyword>